<evidence type="ECO:0000313" key="3">
    <source>
        <dbReference type="Proteomes" id="UP000275719"/>
    </source>
</evidence>
<reference evidence="2 3" key="1">
    <citation type="submission" date="2018-11" db="EMBL/GenBank/DDBJ databases">
        <title>Flavobacterium sp. nov., YIM 102701-2 draft genome.</title>
        <authorList>
            <person name="Li G."/>
            <person name="Jiang Y."/>
        </authorList>
    </citation>
    <scope>NUCLEOTIDE SEQUENCE [LARGE SCALE GENOMIC DNA]</scope>
    <source>
        <strain evidence="2 3">YIM 102701-2</strain>
    </source>
</reference>
<feature type="transmembrane region" description="Helical" evidence="1">
    <location>
        <begin position="81"/>
        <end position="106"/>
    </location>
</feature>
<feature type="transmembrane region" description="Helical" evidence="1">
    <location>
        <begin position="50"/>
        <end position="74"/>
    </location>
</feature>
<protein>
    <recommendedName>
        <fullName evidence="4">DUF4190 domain-containing protein</fullName>
    </recommendedName>
</protein>
<proteinExistence type="predicted"/>
<evidence type="ECO:0000313" key="2">
    <source>
        <dbReference type="EMBL" id="RRJ86874.1"/>
    </source>
</evidence>
<evidence type="ECO:0008006" key="4">
    <source>
        <dbReference type="Google" id="ProtNLM"/>
    </source>
</evidence>
<sequence length="118" mass="13032">MQNQQHIHGIEALQRQHEMNKPNTMGIVGFILSIVALITVWISVFSFISIILIFVSFLHVILLISALIISIIGLRKPKKGFAISGLIISILVIFIYLFLVLGSASIMESLVVDSLSQS</sequence>
<keyword evidence="1" id="KW-1133">Transmembrane helix</keyword>
<organism evidence="2 3">
    <name type="scientific">Paenimyroides tangerinum</name>
    <dbReference type="NCBI Taxonomy" id="2488728"/>
    <lineage>
        <taxon>Bacteria</taxon>
        <taxon>Pseudomonadati</taxon>
        <taxon>Bacteroidota</taxon>
        <taxon>Flavobacteriia</taxon>
        <taxon>Flavobacteriales</taxon>
        <taxon>Flavobacteriaceae</taxon>
        <taxon>Paenimyroides</taxon>
    </lineage>
</organism>
<gene>
    <name evidence="2" type="ORF">EG240_15830</name>
</gene>
<dbReference type="AlphaFoldDB" id="A0A3P3VWQ9"/>
<dbReference type="Proteomes" id="UP000275719">
    <property type="component" value="Unassembled WGS sequence"/>
</dbReference>
<name>A0A3P3VWQ9_9FLAO</name>
<evidence type="ECO:0000256" key="1">
    <source>
        <dbReference type="SAM" id="Phobius"/>
    </source>
</evidence>
<keyword evidence="1" id="KW-0812">Transmembrane</keyword>
<keyword evidence="3" id="KW-1185">Reference proteome</keyword>
<dbReference type="RefSeq" id="WP_125020307.1">
    <property type="nucleotide sequence ID" value="NZ_RQVQ01000071.1"/>
</dbReference>
<dbReference type="EMBL" id="RQVQ01000071">
    <property type="protein sequence ID" value="RRJ86874.1"/>
    <property type="molecule type" value="Genomic_DNA"/>
</dbReference>
<comment type="caution">
    <text evidence="2">The sequence shown here is derived from an EMBL/GenBank/DDBJ whole genome shotgun (WGS) entry which is preliminary data.</text>
</comment>
<accession>A0A3P3VWQ9</accession>
<feature type="transmembrane region" description="Helical" evidence="1">
    <location>
        <begin position="24"/>
        <end position="44"/>
    </location>
</feature>
<keyword evidence="1" id="KW-0472">Membrane</keyword>